<sequence>MDILERNNVKVIGQGDQAMIFSHGFGCDQNVWRYITPGFLATHRVVLYDHVGAGDSDLRAYSPIKYSQLEGYADDLLEICRRLDLANVVFVGHSVGAMIGMLAAMQEPRRFAHLVLITPSPCYINDGGYVGGFERKDLEELLALMDADYPHWAETVAPLIMGNPEEPSLGAELAESFCRTDPTIARQFARVTFLSDNRSDLPRLRTPALILQCHRDMIAPPEVGEYLRQHLRDATLVTLNASGHCPNLSAPMETVAAMEQYLMAS</sequence>
<evidence type="ECO:0000256" key="1">
    <source>
        <dbReference type="ARBA" id="ARBA00008645"/>
    </source>
</evidence>
<gene>
    <name evidence="2" type="ORF">F0P96_01195</name>
</gene>
<reference evidence="2 3" key="1">
    <citation type="submission" date="2019-09" db="EMBL/GenBank/DDBJ databases">
        <title>Genome sequence of Hymenobacter sp. M3.</title>
        <authorList>
            <person name="Srinivasan S."/>
        </authorList>
    </citation>
    <scope>NUCLEOTIDE SEQUENCE [LARGE SCALE GENOMIC DNA]</scope>
    <source>
        <strain evidence="2 3">M3</strain>
    </source>
</reference>
<keyword evidence="2" id="KW-0378">Hydrolase</keyword>
<dbReference type="InterPro" id="IPR029058">
    <property type="entry name" value="AB_hydrolase_fold"/>
</dbReference>
<dbReference type="AlphaFoldDB" id="A0A7L4ZUV7"/>
<dbReference type="Gene3D" id="3.40.50.1820">
    <property type="entry name" value="alpha/beta hydrolase"/>
    <property type="match status" value="1"/>
</dbReference>
<dbReference type="Pfam" id="PF12697">
    <property type="entry name" value="Abhydrolase_6"/>
    <property type="match status" value="1"/>
</dbReference>
<dbReference type="EMBL" id="VTWU01000001">
    <property type="protein sequence ID" value="KAA9339270.1"/>
    <property type="molecule type" value="Genomic_DNA"/>
</dbReference>
<evidence type="ECO:0000313" key="3">
    <source>
        <dbReference type="Proteomes" id="UP000326380"/>
    </source>
</evidence>
<organism evidence="2 3">
    <name type="scientific">Hymenobacter busanensis</name>
    <dbReference type="NCBI Taxonomy" id="2607656"/>
    <lineage>
        <taxon>Bacteria</taxon>
        <taxon>Pseudomonadati</taxon>
        <taxon>Bacteroidota</taxon>
        <taxon>Cytophagia</taxon>
        <taxon>Cytophagales</taxon>
        <taxon>Hymenobacteraceae</taxon>
        <taxon>Hymenobacter</taxon>
    </lineage>
</organism>
<dbReference type="PANTHER" id="PTHR43039">
    <property type="entry name" value="ESTERASE-RELATED"/>
    <property type="match status" value="1"/>
</dbReference>
<dbReference type="SUPFAM" id="SSF53474">
    <property type="entry name" value="alpha/beta-Hydrolases"/>
    <property type="match status" value="1"/>
</dbReference>
<proteinExistence type="inferred from homology"/>
<accession>A0A7L4ZUV7</accession>
<dbReference type="InterPro" id="IPR000073">
    <property type="entry name" value="AB_hydrolase_1"/>
</dbReference>
<dbReference type="Proteomes" id="UP000326380">
    <property type="component" value="Unassembled WGS sequence"/>
</dbReference>
<name>A0A7L4ZUV7_9BACT</name>
<comment type="caution">
    <text evidence="2">The sequence shown here is derived from an EMBL/GenBank/DDBJ whole genome shotgun (WGS) entry which is preliminary data.</text>
</comment>
<protein>
    <submittedName>
        <fullName evidence="2">Alpha/beta hydrolase</fullName>
    </submittedName>
</protein>
<comment type="similarity">
    <text evidence="1">Belongs to the AB hydrolase superfamily.</text>
</comment>
<dbReference type="GO" id="GO:0016787">
    <property type="term" value="F:hydrolase activity"/>
    <property type="evidence" value="ECO:0007669"/>
    <property type="project" value="UniProtKB-KW"/>
</dbReference>
<dbReference type="RefSeq" id="WP_151076918.1">
    <property type="nucleotide sequence ID" value="NZ_CP047647.1"/>
</dbReference>
<dbReference type="PRINTS" id="PR00111">
    <property type="entry name" value="ABHYDROLASE"/>
</dbReference>
<evidence type="ECO:0000313" key="2">
    <source>
        <dbReference type="EMBL" id="KAA9339270.1"/>
    </source>
</evidence>
<keyword evidence="3" id="KW-1185">Reference proteome</keyword>